<name>A0A1M4Y1G9_9FIRM</name>
<dbReference type="STRING" id="1121429.SAMN02745133_01606"/>
<accession>A0A1M4Y1G9</accession>
<dbReference type="Proteomes" id="UP000184148">
    <property type="component" value="Unassembled WGS sequence"/>
</dbReference>
<dbReference type="AlphaFoldDB" id="A0A1M4Y1G9"/>
<organism evidence="1 2">
    <name type="scientific">Desulforamulus putei DSM 12395</name>
    <dbReference type="NCBI Taxonomy" id="1121429"/>
    <lineage>
        <taxon>Bacteria</taxon>
        <taxon>Bacillati</taxon>
        <taxon>Bacillota</taxon>
        <taxon>Clostridia</taxon>
        <taxon>Eubacteriales</taxon>
        <taxon>Peptococcaceae</taxon>
        <taxon>Desulforamulus</taxon>
    </lineage>
</organism>
<sequence>MIKICPKCKNIAHFNSYFKAYMCLDPQCSWMEEVIPKRIEKSLHERKIAVKRTHQFACAK</sequence>
<gene>
    <name evidence="1" type="ORF">SAMN02745133_01606</name>
</gene>
<keyword evidence="2" id="KW-1185">Reference proteome</keyword>
<reference evidence="2" key="1">
    <citation type="submission" date="2016-11" db="EMBL/GenBank/DDBJ databases">
        <authorList>
            <person name="Varghese N."/>
            <person name="Submissions S."/>
        </authorList>
    </citation>
    <scope>NUCLEOTIDE SEQUENCE [LARGE SCALE GENOMIC DNA]</scope>
    <source>
        <strain evidence="2">DSM 12395</strain>
    </source>
</reference>
<proteinExistence type="predicted"/>
<evidence type="ECO:0000313" key="1">
    <source>
        <dbReference type="EMBL" id="SHE99545.1"/>
    </source>
</evidence>
<protein>
    <submittedName>
        <fullName evidence="1">Uncharacterized protein</fullName>
    </submittedName>
</protein>
<evidence type="ECO:0000313" key="2">
    <source>
        <dbReference type="Proteomes" id="UP000184148"/>
    </source>
</evidence>
<dbReference type="EMBL" id="FQUY01000009">
    <property type="protein sequence ID" value="SHE99545.1"/>
    <property type="molecule type" value="Genomic_DNA"/>
</dbReference>